<dbReference type="RefSeq" id="WP_156215060.1">
    <property type="nucleotide sequence ID" value="NZ_WOFH01000002.1"/>
</dbReference>
<name>A0A7K1KVC2_9ACTN</name>
<evidence type="ECO:0000313" key="2">
    <source>
        <dbReference type="EMBL" id="MUN36110.1"/>
    </source>
</evidence>
<comment type="caution">
    <text evidence="2">The sequence shown here is derived from an EMBL/GenBank/DDBJ whole genome shotgun (WGS) entry which is preliminary data.</text>
</comment>
<protein>
    <submittedName>
        <fullName evidence="2">Uncharacterized protein</fullName>
    </submittedName>
</protein>
<accession>A0A7K1KVC2</accession>
<dbReference type="EMBL" id="WOFH01000002">
    <property type="protein sequence ID" value="MUN36110.1"/>
    <property type="molecule type" value="Genomic_DNA"/>
</dbReference>
<sequence length="103" mass="11670">MTEDGPFTLELALSELRRDHDVQIANLEGQFALLLQRNELHEQQARAHIRHIGELDDRITAAERDQVTHAYLDKRFRHIMTVLSLLATTASVVVALVTTLLST</sequence>
<dbReference type="AlphaFoldDB" id="A0A7K1KVC2"/>
<keyword evidence="1" id="KW-0472">Membrane</keyword>
<dbReference type="Proteomes" id="UP000432015">
    <property type="component" value="Unassembled WGS sequence"/>
</dbReference>
<proteinExistence type="predicted"/>
<evidence type="ECO:0000313" key="3">
    <source>
        <dbReference type="Proteomes" id="UP000432015"/>
    </source>
</evidence>
<keyword evidence="1" id="KW-1133">Transmembrane helix</keyword>
<organism evidence="2 3">
    <name type="scientific">Actinomadura litoris</name>
    <dbReference type="NCBI Taxonomy" id="2678616"/>
    <lineage>
        <taxon>Bacteria</taxon>
        <taxon>Bacillati</taxon>
        <taxon>Actinomycetota</taxon>
        <taxon>Actinomycetes</taxon>
        <taxon>Streptosporangiales</taxon>
        <taxon>Thermomonosporaceae</taxon>
        <taxon>Actinomadura</taxon>
    </lineage>
</organism>
<reference evidence="2 3" key="1">
    <citation type="submission" date="2019-11" db="EMBL/GenBank/DDBJ databases">
        <authorList>
            <person name="Cao P."/>
        </authorList>
    </citation>
    <scope>NUCLEOTIDE SEQUENCE [LARGE SCALE GENOMIC DNA]</scope>
    <source>
        <strain evidence="2 3">NEAU-AAG5</strain>
    </source>
</reference>
<evidence type="ECO:0000256" key="1">
    <source>
        <dbReference type="SAM" id="Phobius"/>
    </source>
</evidence>
<feature type="transmembrane region" description="Helical" evidence="1">
    <location>
        <begin position="79"/>
        <end position="101"/>
    </location>
</feature>
<keyword evidence="3" id="KW-1185">Reference proteome</keyword>
<keyword evidence="1" id="KW-0812">Transmembrane</keyword>
<gene>
    <name evidence="2" type="ORF">GNZ18_05785</name>
</gene>